<evidence type="ECO:0000313" key="16">
    <source>
        <dbReference type="Ensembl" id="ENSCANP00000003130.1"/>
    </source>
</evidence>
<dbReference type="GO" id="GO:0070093">
    <property type="term" value="P:negative regulation of glucagon secretion"/>
    <property type="evidence" value="ECO:0007669"/>
    <property type="project" value="TreeGrafter"/>
</dbReference>
<dbReference type="PRINTS" id="PR01612">
    <property type="entry name" value="CRFFAMILY"/>
</dbReference>
<comment type="subcellular location">
    <subcellularLocation>
        <location evidence="1">Secreted</location>
    </subcellularLocation>
</comment>
<evidence type="ECO:0000256" key="11">
    <source>
        <dbReference type="ARBA" id="ARBA00043161"/>
    </source>
</evidence>
<feature type="region of interest" description="Disordered" evidence="13">
    <location>
        <begin position="89"/>
        <end position="110"/>
    </location>
</feature>
<dbReference type="AlphaFoldDB" id="A0A2K5HFN6"/>
<evidence type="ECO:0000256" key="6">
    <source>
        <dbReference type="ARBA" id="ARBA00022729"/>
    </source>
</evidence>
<evidence type="ECO:0000256" key="7">
    <source>
        <dbReference type="ARBA" id="ARBA00022815"/>
    </source>
</evidence>
<reference evidence="16" key="2">
    <citation type="submission" date="2025-09" db="UniProtKB">
        <authorList>
            <consortium name="Ensembl"/>
        </authorList>
    </citation>
    <scope>IDENTIFICATION</scope>
</reference>
<evidence type="ECO:0000256" key="2">
    <source>
        <dbReference type="ARBA" id="ARBA00009287"/>
    </source>
</evidence>
<dbReference type="PROSITE" id="PS00511">
    <property type="entry name" value="CRF"/>
    <property type="match status" value="1"/>
</dbReference>
<dbReference type="InterPro" id="IPR003620">
    <property type="entry name" value="Urocortin_CRF"/>
</dbReference>
<feature type="region of interest" description="Disordered" evidence="13">
    <location>
        <begin position="140"/>
        <end position="161"/>
    </location>
</feature>
<evidence type="ECO:0000256" key="10">
    <source>
        <dbReference type="ARBA" id="ARBA00041362"/>
    </source>
</evidence>
<evidence type="ECO:0000256" key="14">
    <source>
        <dbReference type="SAM" id="SignalP"/>
    </source>
</evidence>
<evidence type="ECO:0000256" key="5">
    <source>
        <dbReference type="ARBA" id="ARBA00022702"/>
    </source>
</evidence>
<evidence type="ECO:0000256" key="8">
    <source>
        <dbReference type="ARBA" id="ARBA00038722"/>
    </source>
</evidence>
<dbReference type="CTD" id="1392"/>
<dbReference type="InterPro" id="IPR000187">
    <property type="entry name" value="CRF"/>
</dbReference>
<dbReference type="GO" id="GO:0032811">
    <property type="term" value="P:negative regulation of epinephrine secretion"/>
    <property type="evidence" value="ECO:0007669"/>
    <property type="project" value="TreeGrafter"/>
</dbReference>
<dbReference type="Ensembl" id="ENSCANT00000012650.1">
    <property type="protein sequence ID" value="ENSCANP00000003130.1"/>
    <property type="gene ID" value="ENSCANG00000011421.1"/>
</dbReference>
<keyword evidence="3" id="KW-0964">Secreted</keyword>
<dbReference type="GO" id="GO:0017045">
    <property type="term" value="F:corticotropin-releasing hormone activity"/>
    <property type="evidence" value="ECO:0007669"/>
    <property type="project" value="TreeGrafter"/>
</dbReference>
<keyword evidence="5" id="KW-0372">Hormone</keyword>
<comment type="similarity">
    <text evidence="2">Belongs to the sauvagine/corticotropin-releasing factor/urotensin I family.</text>
</comment>
<feature type="compositionally biased region" description="Low complexity" evidence="13">
    <location>
        <begin position="89"/>
        <end position="108"/>
    </location>
</feature>
<evidence type="ECO:0000256" key="3">
    <source>
        <dbReference type="ARBA" id="ARBA00022525"/>
    </source>
</evidence>
<dbReference type="RefSeq" id="XP_011796277.1">
    <property type="nucleotide sequence ID" value="XM_011940887.1"/>
</dbReference>
<evidence type="ECO:0000259" key="15">
    <source>
        <dbReference type="SMART" id="SM00039"/>
    </source>
</evidence>
<evidence type="ECO:0000256" key="1">
    <source>
        <dbReference type="ARBA" id="ARBA00004613"/>
    </source>
</evidence>
<dbReference type="Pfam" id="PF00473">
    <property type="entry name" value="CRF"/>
    <property type="match status" value="1"/>
</dbReference>
<dbReference type="GO" id="GO:0005615">
    <property type="term" value="C:extracellular space"/>
    <property type="evidence" value="ECO:0007669"/>
    <property type="project" value="TreeGrafter"/>
</dbReference>
<feature type="domain" description="Corticotropin-releasing factor" evidence="15">
    <location>
        <begin position="159"/>
        <end position="198"/>
    </location>
</feature>
<dbReference type="GeneID" id="105510896"/>
<dbReference type="Proteomes" id="UP000233080">
    <property type="component" value="Unassembled WGS sequence"/>
</dbReference>
<dbReference type="Gene3D" id="6.10.250.1920">
    <property type="match status" value="1"/>
</dbReference>
<keyword evidence="17" id="KW-1185">Reference proteome</keyword>
<dbReference type="PANTHER" id="PTHR15035">
    <property type="entry name" value="CORTICOLIBERIN/UROCORTIN"/>
    <property type="match status" value="1"/>
</dbReference>
<organism evidence="16 17">
    <name type="scientific">Colobus angolensis palliatus</name>
    <name type="common">Peters' Angolan colobus</name>
    <dbReference type="NCBI Taxonomy" id="336983"/>
    <lineage>
        <taxon>Eukaryota</taxon>
        <taxon>Metazoa</taxon>
        <taxon>Chordata</taxon>
        <taxon>Craniata</taxon>
        <taxon>Vertebrata</taxon>
        <taxon>Euteleostomi</taxon>
        <taxon>Mammalia</taxon>
        <taxon>Eutheria</taxon>
        <taxon>Euarchontoglires</taxon>
        <taxon>Primates</taxon>
        <taxon>Haplorrhini</taxon>
        <taxon>Catarrhini</taxon>
        <taxon>Cercopithecidae</taxon>
        <taxon>Colobinae</taxon>
        <taxon>Colobus</taxon>
    </lineage>
</organism>
<accession>A0A2K5HFN6</accession>
<feature type="compositionally biased region" description="Basic and acidic residues" evidence="13">
    <location>
        <begin position="150"/>
        <end position="160"/>
    </location>
</feature>
<evidence type="ECO:0000313" key="17">
    <source>
        <dbReference type="Proteomes" id="UP000233080"/>
    </source>
</evidence>
<evidence type="ECO:0000256" key="13">
    <source>
        <dbReference type="SAM" id="MobiDB-lite"/>
    </source>
</evidence>
<dbReference type="OrthoDB" id="9837731at2759"/>
<feature type="region of interest" description="Disordered" evidence="13">
    <location>
        <begin position="37"/>
        <end position="65"/>
    </location>
</feature>
<feature type="signal peptide" evidence="14">
    <location>
        <begin position="1"/>
        <end position="24"/>
    </location>
</feature>
<dbReference type="SMART" id="SM00039">
    <property type="entry name" value="CRF"/>
    <property type="match status" value="1"/>
</dbReference>
<comment type="subunit">
    <text evidence="8">Interacts (via C-terminus) with CRFR1 (via N-terminal extracellular domain).</text>
</comment>
<dbReference type="KEGG" id="cang:105510896"/>
<feature type="chain" id="PRO_5014477438" description="Corticoliberin" evidence="14">
    <location>
        <begin position="25"/>
        <end position="200"/>
    </location>
</feature>
<evidence type="ECO:0000256" key="9">
    <source>
        <dbReference type="ARBA" id="ARBA00039182"/>
    </source>
</evidence>
<comment type="function">
    <text evidence="12">Hormone regulating the release of corticotropin from pituitary gland. Induces NLRP6 in intestinal epithelial cells, hence may influence gut microbiota profile.</text>
</comment>
<dbReference type="STRING" id="336983.ENSCANP00000003130"/>
<reference evidence="16" key="1">
    <citation type="submission" date="2025-08" db="UniProtKB">
        <authorList>
            <consortium name="Ensembl"/>
        </authorList>
    </citation>
    <scope>IDENTIFICATION</scope>
</reference>
<name>A0A2K5HFN6_COLAP</name>
<dbReference type="GO" id="GO:0051464">
    <property type="term" value="P:positive regulation of cortisol secretion"/>
    <property type="evidence" value="ECO:0007669"/>
    <property type="project" value="TreeGrafter"/>
</dbReference>
<dbReference type="OMA" id="QHFQERS"/>
<keyword evidence="7" id="KW-0027">Amidation</keyword>
<dbReference type="InterPro" id="IPR018446">
    <property type="entry name" value="Corticotropin-releasing_fac_CS"/>
</dbReference>
<keyword evidence="4" id="KW-0165">Cleavage on pair of basic residues</keyword>
<sequence>MRLPLLVSAGVLLVALLPCPPCRALLSRGPVPGARQVPQYPQPLDFFQSPPPPPPQSEQPQQPQARPVLLRMGEEYFLRLGNLNKSPAAPLSPASSLLAGGSGSRPSPEQAADNFFRVLLQQLLLPRRSLDSPAALAERGAENALGGHQEATEKERRSEEPPISLDLTFHLLREVLEMARAEQLAQQAHSNRKLMEIIGK</sequence>
<evidence type="ECO:0000256" key="12">
    <source>
        <dbReference type="ARBA" id="ARBA00045779"/>
    </source>
</evidence>
<proteinExistence type="inferred from homology"/>
<evidence type="ECO:0000256" key="4">
    <source>
        <dbReference type="ARBA" id="ARBA00022685"/>
    </source>
</evidence>
<dbReference type="PANTHER" id="PTHR15035:SF9">
    <property type="entry name" value="CORTICOLIBERIN"/>
    <property type="match status" value="1"/>
</dbReference>
<keyword evidence="6 14" id="KW-0732">Signal</keyword>
<protein>
    <recommendedName>
        <fullName evidence="9">Corticoliberin</fullName>
    </recommendedName>
    <alternativeName>
        <fullName evidence="11">Corticotropin-releasing factor</fullName>
    </alternativeName>
    <alternativeName>
        <fullName evidence="10">Corticotropin-releasing hormone</fullName>
    </alternativeName>
</protein>